<dbReference type="Gene3D" id="3.30.70.1400">
    <property type="entry name" value="Aminomethyltransferase beta-barrel domains"/>
    <property type="match status" value="1"/>
</dbReference>
<gene>
    <name evidence="6" type="ORF">GRQ65_16480</name>
</gene>
<evidence type="ECO:0000259" key="2">
    <source>
        <dbReference type="Pfam" id="PF01266"/>
    </source>
</evidence>
<dbReference type="SUPFAM" id="SSF51905">
    <property type="entry name" value="FAD/NAD(P)-binding domain"/>
    <property type="match status" value="1"/>
</dbReference>
<evidence type="ECO:0000313" key="7">
    <source>
        <dbReference type="Proteomes" id="UP000473325"/>
    </source>
</evidence>
<dbReference type="InterPro" id="IPR027266">
    <property type="entry name" value="TrmE/GcvT-like"/>
</dbReference>
<reference evidence="6 7" key="1">
    <citation type="submission" date="2019-12" db="EMBL/GenBank/DDBJ databases">
        <authorList>
            <person name="Kun Z."/>
        </authorList>
    </citation>
    <scope>NUCLEOTIDE SEQUENCE [LARGE SCALE GENOMIC DNA]</scope>
    <source>
        <strain evidence="6 7">YIM 123512</strain>
    </source>
</reference>
<dbReference type="AlphaFoldDB" id="A0A6L7EUF9"/>
<feature type="domain" description="FAD dependent oxidoreductase" evidence="2">
    <location>
        <begin position="13"/>
        <end position="370"/>
    </location>
</feature>
<dbReference type="Pfam" id="PF01266">
    <property type="entry name" value="DAO"/>
    <property type="match status" value="1"/>
</dbReference>
<protein>
    <submittedName>
        <fullName evidence="6">FAD-dependent oxidoreductase</fullName>
    </submittedName>
</protein>
<dbReference type="SUPFAM" id="SSF101790">
    <property type="entry name" value="Aminomethyltransferase beta-barrel domain"/>
    <property type="match status" value="1"/>
</dbReference>
<proteinExistence type="inferred from homology"/>
<dbReference type="Pfam" id="PF16350">
    <property type="entry name" value="FAO_M"/>
    <property type="match status" value="1"/>
</dbReference>
<keyword evidence="7" id="KW-1185">Reference proteome</keyword>
<dbReference type="InterPro" id="IPR032503">
    <property type="entry name" value="FAO_M"/>
</dbReference>
<dbReference type="Gene3D" id="3.50.50.60">
    <property type="entry name" value="FAD/NAD(P)-binding domain"/>
    <property type="match status" value="1"/>
</dbReference>
<dbReference type="Pfam" id="PF08669">
    <property type="entry name" value="GCV_T_C"/>
    <property type="match status" value="1"/>
</dbReference>
<dbReference type="PANTHER" id="PTHR43757:SF15">
    <property type="entry name" value="PYRUVATE DEHYDROGENASE PHOSPHATASE REGULATORY SUBUNIT, MITOCHONDRIAL-LIKE"/>
    <property type="match status" value="1"/>
</dbReference>
<dbReference type="InterPro" id="IPR013977">
    <property type="entry name" value="GcvT_C"/>
</dbReference>
<accession>A0A6L7EUF9</accession>
<feature type="domain" description="GCVT N-terminal" evidence="3">
    <location>
        <begin position="431"/>
        <end position="705"/>
    </location>
</feature>
<evidence type="ECO:0000313" key="6">
    <source>
        <dbReference type="EMBL" id="MXG91147.1"/>
    </source>
</evidence>
<feature type="domain" description="FAD dependent oxidoreductase central" evidence="5">
    <location>
        <begin position="373"/>
        <end position="428"/>
    </location>
</feature>
<comment type="similarity">
    <text evidence="1">Belongs to the GcvT family.</text>
</comment>
<dbReference type="InterPro" id="IPR036188">
    <property type="entry name" value="FAD/NAD-bd_sf"/>
</dbReference>
<feature type="domain" description="Aminomethyltransferase C-terminal" evidence="4">
    <location>
        <begin position="727"/>
        <end position="813"/>
    </location>
</feature>
<evidence type="ECO:0000259" key="4">
    <source>
        <dbReference type="Pfam" id="PF08669"/>
    </source>
</evidence>
<organism evidence="6 7">
    <name type="scientific">Nocardioides flavescens</name>
    <dbReference type="NCBI Taxonomy" id="2691959"/>
    <lineage>
        <taxon>Bacteria</taxon>
        <taxon>Bacillati</taxon>
        <taxon>Actinomycetota</taxon>
        <taxon>Actinomycetes</taxon>
        <taxon>Propionibacteriales</taxon>
        <taxon>Nocardioidaceae</taxon>
        <taxon>Nocardioides</taxon>
    </lineage>
</organism>
<dbReference type="InterPro" id="IPR006076">
    <property type="entry name" value="FAD-dep_OxRdtase"/>
</dbReference>
<name>A0A6L7EUF9_9ACTN</name>
<dbReference type="Gene3D" id="3.30.9.10">
    <property type="entry name" value="D-Amino Acid Oxidase, subunit A, domain 2"/>
    <property type="match status" value="1"/>
</dbReference>
<dbReference type="EMBL" id="WUEK01000010">
    <property type="protein sequence ID" value="MXG91147.1"/>
    <property type="molecule type" value="Genomic_DNA"/>
</dbReference>
<dbReference type="PANTHER" id="PTHR43757">
    <property type="entry name" value="AMINOMETHYLTRANSFERASE"/>
    <property type="match status" value="1"/>
</dbReference>
<dbReference type="SUPFAM" id="SSF54373">
    <property type="entry name" value="FAD-linked reductases, C-terminal domain"/>
    <property type="match status" value="1"/>
</dbReference>
<dbReference type="Gene3D" id="3.30.1360.120">
    <property type="entry name" value="Probable tRNA modification gtpase trme, domain 1"/>
    <property type="match status" value="1"/>
</dbReference>
<dbReference type="RefSeq" id="WP_160879062.1">
    <property type="nucleotide sequence ID" value="NZ_WUEK01000010.1"/>
</dbReference>
<dbReference type="SUPFAM" id="SSF103025">
    <property type="entry name" value="Folate-binding domain"/>
    <property type="match status" value="1"/>
</dbReference>
<comment type="caution">
    <text evidence="6">The sequence shown here is derived from an EMBL/GenBank/DDBJ whole genome shotgun (WGS) entry which is preliminary data.</text>
</comment>
<dbReference type="InterPro" id="IPR006222">
    <property type="entry name" value="GCVT_N"/>
</dbReference>
<evidence type="ECO:0000259" key="3">
    <source>
        <dbReference type="Pfam" id="PF01571"/>
    </source>
</evidence>
<dbReference type="Gene3D" id="2.40.30.110">
    <property type="entry name" value="Aminomethyltransferase beta-barrel domains"/>
    <property type="match status" value="1"/>
</dbReference>
<evidence type="ECO:0000259" key="5">
    <source>
        <dbReference type="Pfam" id="PF16350"/>
    </source>
</evidence>
<dbReference type="InterPro" id="IPR029043">
    <property type="entry name" value="GcvT/YgfZ_C"/>
</dbReference>
<sequence>MSQQSQPLPDRARVVVIGGGVIGTSVAYHLTKLGWTDVLLLEQGQLSCGTTWHAAGLVGQLRASESGTRLVQYSVQLYGELEAETGLSAGYKQCGGVTVARTEARMTQLRRTAATAAAYGMECHLLSPQEALERYPVMQVDDVLGAIWLPGDGKANPTDLTGSLAKGARMRGATIRERVRVTGVRTEGGRVTGVETDQGDVEAEVVVNCAGQWAAAVGAMAGVTVPLHSAEHFYVVTEPFAGVHTDLPVLRDPDGYTYFKEEVGGLVVGGFEPEAKPWVSPHELPHPFEFSLLEEDWDHFSVLMDSALHRIPTLHTTGIRKFYNGPESFTPDNQFLLGEAPEVAGFFVGAGLNSVGIACAGGAGRALAEWIVEGEATSDLTSVDIRRFAPFNGNVAWLRDRVSEILGLHYEIPWPNREMTTARPFRRSPVHHLLEAAGADFGSRMGWERPNFFAPAGEEPVIEYSWGKQNWLPWSAAEQTSTRTGVTVFDQTSFSKYVVTGAGAEAALQWLCTADVAVPVGRTVYTGMLNARGTYESDVTITRTGDEEFLVVASAATTVRDLHHIRRHVPEGLDVTVFDATSAYAVLGVMGPRSRELLSRLTTADLGDEAFPFSTSQVVPIGYATVRATRITYVGELGWELYVPAEFAVGVHEDLMRAGADLGVRRGGYYAIESLRLEKGYRAFGRELTPDTSPVEAGLTFACKLGTDIDFLGRAALEKARADGVRRRLVSFAVDTPEPMLWGGELLLRDGAAAGQVVSAAWGETTGACVGTAWVWSGDDEPVTLAQVRSGDYSVDVGGEVFPVSVTTRPLYDPDNARIR</sequence>
<evidence type="ECO:0000256" key="1">
    <source>
        <dbReference type="ARBA" id="ARBA00008609"/>
    </source>
</evidence>
<dbReference type="Proteomes" id="UP000473325">
    <property type="component" value="Unassembled WGS sequence"/>
</dbReference>
<dbReference type="Pfam" id="PF01571">
    <property type="entry name" value="GCV_T"/>
    <property type="match status" value="1"/>
</dbReference>
<dbReference type="InterPro" id="IPR028896">
    <property type="entry name" value="GcvT/YgfZ/DmdA"/>
</dbReference>